<protein>
    <submittedName>
        <fullName evidence="1">Uncharacterized protein</fullName>
    </submittedName>
</protein>
<comment type="caution">
    <text evidence="1">The sequence shown here is derived from an EMBL/GenBank/DDBJ whole genome shotgun (WGS) entry which is preliminary data.</text>
</comment>
<name>A0ABQ4TN22_9HYPH</name>
<gene>
    <name evidence="1" type="ORF">EKPJFOCH_1572</name>
</gene>
<keyword evidence="2" id="KW-1185">Reference proteome</keyword>
<dbReference type="EMBL" id="BPRA01000006">
    <property type="protein sequence ID" value="GJE55085.1"/>
    <property type="molecule type" value="Genomic_DNA"/>
</dbReference>
<organism evidence="1 2">
    <name type="scientific">Methylobacterium thuringiense</name>
    <dbReference type="NCBI Taxonomy" id="1003091"/>
    <lineage>
        <taxon>Bacteria</taxon>
        <taxon>Pseudomonadati</taxon>
        <taxon>Pseudomonadota</taxon>
        <taxon>Alphaproteobacteria</taxon>
        <taxon>Hyphomicrobiales</taxon>
        <taxon>Methylobacteriaceae</taxon>
        <taxon>Methylobacterium</taxon>
    </lineage>
</organism>
<reference evidence="1" key="2">
    <citation type="submission" date="2021-08" db="EMBL/GenBank/DDBJ databases">
        <authorList>
            <person name="Tani A."/>
            <person name="Ola A."/>
            <person name="Ogura Y."/>
            <person name="Katsura K."/>
            <person name="Hayashi T."/>
        </authorList>
    </citation>
    <scope>NUCLEOTIDE SEQUENCE</scope>
    <source>
        <strain evidence="1">DSM 23674</strain>
    </source>
</reference>
<accession>A0ABQ4TN22</accession>
<proteinExistence type="predicted"/>
<evidence type="ECO:0000313" key="2">
    <source>
        <dbReference type="Proteomes" id="UP001055101"/>
    </source>
</evidence>
<dbReference type="RefSeq" id="WP_147813838.1">
    <property type="nucleotide sequence ID" value="NZ_BPRA01000006.1"/>
</dbReference>
<reference evidence="1" key="1">
    <citation type="journal article" date="2021" name="Front. Microbiol.">
        <title>Comprehensive Comparative Genomics and Phenotyping of Methylobacterium Species.</title>
        <authorList>
            <person name="Alessa O."/>
            <person name="Ogura Y."/>
            <person name="Fujitani Y."/>
            <person name="Takami H."/>
            <person name="Hayashi T."/>
            <person name="Sahin N."/>
            <person name="Tani A."/>
        </authorList>
    </citation>
    <scope>NUCLEOTIDE SEQUENCE</scope>
    <source>
        <strain evidence="1">DSM 23674</strain>
    </source>
</reference>
<dbReference type="Proteomes" id="UP001055101">
    <property type="component" value="Unassembled WGS sequence"/>
</dbReference>
<sequence length="71" mass="7775">MSGVFFLYFTACVSSAPDTCETQRLPLEVADAESCLVVAQPNLARWVEGHPTYRITAWRCGSPPRGSGTRI</sequence>
<evidence type="ECO:0000313" key="1">
    <source>
        <dbReference type="EMBL" id="GJE55085.1"/>
    </source>
</evidence>